<accession>A0A5J6T581</accession>
<sequence length="310" mass="34005">MAGQSHGFDNTVVFGTETEYGVKATTFGWADIIDSFEPEENNNTDQRMSVGVRAPFMLRQGQKEVDASYSGAIQTGKILGYGLGDVTTTGDDTTGYTHTIKPIKAGRELPSFTAQNNNALLNYIRNYIGGKVDTVTVTASSEEAVTIEGDFMFQYVETEQGGTPAVVVPDYSNYFMFYEGSVKVNNTSIADITEFELELSNNLERRFTLNGQNKPQRIEEGNLEITTSLTMDFTRTDLYEMFLAGDNVALELKLADSTNPDRTITFTLEGGQFDTNTLPVSAEDLQEQEMEAIFADMTVVITGSGSATLI</sequence>
<dbReference type="Proteomes" id="UP000325508">
    <property type="component" value="Segment"/>
</dbReference>
<evidence type="ECO:0000313" key="2">
    <source>
        <dbReference type="Proteomes" id="UP000325508"/>
    </source>
</evidence>
<keyword evidence="2" id="KW-1185">Reference proteome</keyword>
<name>A0A5J6T581_9CAUD</name>
<protein>
    <submittedName>
        <fullName evidence="1">Major tail protein</fullName>
    </submittedName>
</protein>
<organism evidence="1 2">
    <name type="scientific">Bacillus phage 019DV002</name>
    <dbReference type="NCBI Taxonomy" id="2601653"/>
    <lineage>
        <taxon>Viruses</taxon>
        <taxon>Duplodnaviria</taxon>
        <taxon>Heunggongvirae</taxon>
        <taxon>Uroviricota</taxon>
        <taxon>Caudoviricetes</taxon>
        <taxon>Ehrlichviridae</taxon>
        <taxon>Gettysburgvirus</taxon>
        <taxon>Gettysburgvirus gv019DV002</taxon>
    </lineage>
</organism>
<dbReference type="EMBL" id="MN176220">
    <property type="protein sequence ID" value="QFG05168.1"/>
    <property type="molecule type" value="Genomic_DNA"/>
</dbReference>
<dbReference type="Pfam" id="PF18906">
    <property type="entry name" value="Phage_tube_2"/>
    <property type="match status" value="1"/>
</dbReference>
<evidence type="ECO:0000313" key="1">
    <source>
        <dbReference type="EMBL" id="QFG05168.1"/>
    </source>
</evidence>
<proteinExistence type="predicted"/>
<reference evidence="1 2" key="1">
    <citation type="submission" date="2019-07" db="EMBL/GenBank/DDBJ databases">
        <authorList>
            <person name="Loney R.E."/>
            <person name="Krukonis G.P."/>
            <person name="Delesalle V.A."/>
        </authorList>
    </citation>
    <scope>NUCLEOTIDE SEQUENCE [LARGE SCALE GENOMIC DNA]</scope>
</reference>
<dbReference type="InterPro" id="IPR044000">
    <property type="entry name" value="Phage_tube_2"/>
</dbReference>
<gene>
    <name evidence="1" type="primary">24</name>
    <name evidence="1" type="ORF">019DV002_24</name>
</gene>